<dbReference type="RefSeq" id="WP_090632028.1">
    <property type="nucleotide sequence ID" value="NZ_FOQO01000015.1"/>
</dbReference>
<evidence type="ECO:0000256" key="1">
    <source>
        <dbReference type="SAM" id="SignalP"/>
    </source>
</evidence>
<protein>
    <recommendedName>
        <fullName evidence="4">HmuY protein</fullName>
    </recommendedName>
</protein>
<feature type="chain" id="PRO_5011493056" description="HmuY protein" evidence="1">
    <location>
        <begin position="29"/>
        <end position="218"/>
    </location>
</feature>
<evidence type="ECO:0000313" key="2">
    <source>
        <dbReference type="EMBL" id="SFJ87404.1"/>
    </source>
</evidence>
<feature type="signal peptide" evidence="1">
    <location>
        <begin position="1"/>
        <end position="28"/>
    </location>
</feature>
<dbReference type="CDD" id="cd12105">
    <property type="entry name" value="HmuY"/>
    <property type="match status" value="1"/>
</dbReference>
<dbReference type="PROSITE" id="PS51257">
    <property type="entry name" value="PROKAR_LIPOPROTEIN"/>
    <property type="match status" value="1"/>
</dbReference>
<proteinExistence type="predicted"/>
<keyword evidence="3" id="KW-1185">Reference proteome</keyword>
<evidence type="ECO:0000313" key="3">
    <source>
        <dbReference type="Proteomes" id="UP000198670"/>
    </source>
</evidence>
<evidence type="ECO:0008006" key="4">
    <source>
        <dbReference type="Google" id="ProtNLM"/>
    </source>
</evidence>
<dbReference type="STRING" id="1477437.SAMN05444682_11591"/>
<reference evidence="2 3" key="1">
    <citation type="submission" date="2016-10" db="EMBL/GenBank/DDBJ databases">
        <authorList>
            <person name="de Groot N.N."/>
        </authorList>
    </citation>
    <scope>NUCLEOTIDE SEQUENCE [LARGE SCALE GENOMIC DNA]</scope>
    <source>
        <strain evidence="2 3">RK1</strain>
    </source>
</reference>
<sequence>MKTTFTQANAVTLAFIMVFFTLSLSSCSKDDGDNNVTPELEVKTVEDLDGSKTRVLLDDSGNPITNENGDEVLVPIRAYFDFSAGKEVDSTSTTWDIKFDGTTLSFGNGAEAQLVEGIFDNYVTAPSTGFSTENMAGSGTWYNYTATTDPQHAILPIPGKILVLKTHDDKYAKIELISYYRGNPDTSAEAFKDFMNRPDSKVYTFRYVVQPDGSTNLK</sequence>
<name>A0A1I3UVM3_9SPHI</name>
<dbReference type="EMBL" id="FOQO01000015">
    <property type="protein sequence ID" value="SFJ87404.1"/>
    <property type="molecule type" value="Genomic_DNA"/>
</dbReference>
<accession>A0A1I3UVM3</accession>
<dbReference type="InterPro" id="IPR025921">
    <property type="entry name" value="HmuY"/>
</dbReference>
<dbReference type="Proteomes" id="UP000198670">
    <property type="component" value="Unassembled WGS sequence"/>
</dbReference>
<organism evidence="2 3">
    <name type="scientific">Parapedobacter indicus</name>
    <dbReference type="NCBI Taxonomy" id="1477437"/>
    <lineage>
        <taxon>Bacteria</taxon>
        <taxon>Pseudomonadati</taxon>
        <taxon>Bacteroidota</taxon>
        <taxon>Sphingobacteriia</taxon>
        <taxon>Sphingobacteriales</taxon>
        <taxon>Sphingobacteriaceae</taxon>
        <taxon>Parapedobacter</taxon>
    </lineage>
</organism>
<dbReference type="OrthoDB" id="5510929at2"/>
<keyword evidence="1" id="KW-0732">Signal</keyword>
<gene>
    <name evidence="2" type="ORF">SAMN05444682_11591</name>
</gene>
<dbReference type="AlphaFoldDB" id="A0A1I3UVM3"/>